<keyword evidence="1" id="KW-0645">Protease</keyword>
<keyword evidence="1" id="KW-0378">Hydrolase</keyword>
<dbReference type="AlphaFoldDB" id="A0A9E7HXS7"/>
<evidence type="ECO:0000313" key="1">
    <source>
        <dbReference type="EMBL" id="URE38672.1"/>
    </source>
</evidence>
<proteinExistence type="predicted"/>
<dbReference type="EMBL" id="CP097510">
    <property type="protein sequence ID" value="URE38672.1"/>
    <property type="molecule type" value="Genomic_DNA"/>
</dbReference>
<organism evidence="1 2">
    <name type="scientific">Musa troglodytarum</name>
    <name type="common">fe'i banana</name>
    <dbReference type="NCBI Taxonomy" id="320322"/>
    <lineage>
        <taxon>Eukaryota</taxon>
        <taxon>Viridiplantae</taxon>
        <taxon>Streptophyta</taxon>
        <taxon>Embryophyta</taxon>
        <taxon>Tracheophyta</taxon>
        <taxon>Spermatophyta</taxon>
        <taxon>Magnoliopsida</taxon>
        <taxon>Liliopsida</taxon>
        <taxon>Zingiberales</taxon>
        <taxon>Musaceae</taxon>
        <taxon>Musa</taxon>
    </lineage>
</organism>
<evidence type="ECO:0000313" key="2">
    <source>
        <dbReference type="Proteomes" id="UP001055439"/>
    </source>
</evidence>
<dbReference type="GO" id="GO:0008233">
    <property type="term" value="F:peptidase activity"/>
    <property type="evidence" value="ECO:0007669"/>
    <property type="project" value="UniProtKB-KW"/>
</dbReference>
<accession>A0A9E7HXS7</accession>
<protein>
    <submittedName>
        <fullName evidence="1">OTU-like cysteine protease</fullName>
    </submittedName>
</protein>
<keyword evidence="2" id="KW-1185">Reference proteome</keyword>
<name>A0A9E7HXS7_9LILI</name>
<gene>
    <name evidence="1" type="ORF">MUK42_18104</name>
</gene>
<sequence length="163" mass="18446">MFEFEVPESLKRLLGNCNSVLLMIMYEQDPDLVRWGLHLLLEPPSNSTYCATSSHSSTDDSGLHCADETGSWEARDSVENDEVIAHALQEELSQIAMVEASGPSLVTEEPLQESVLTQNWLASSTTIVCLSFWAEVHYNSIYPEGELPVLEVRNKKRWWHFGF</sequence>
<dbReference type="Proteomes" id="UP001055439">
    <property type="component" value="Chromosome 8"/>
</dbReference>
<dbReference type="OrthoDB" id="415023at2759"/>
<reference evidence="1" key="1">
    <citation type="submission" date="2022-05" db="EMBL/GenBank/DDBJ databases">
        <title>The Musa troglodytarum L. genome provides insights into the mechanism of non-climacteric behaviour and enrichment of carotenoids.</title>
        <authorList>
            <person name="Wang J."/>
        </authorList>
    </citation>
    <scope>NUCLEOTIDE SEQUENCE</scope>
    <source>
        <tissue evidence="1">Leaf</tissue>
    </source>
</reference>
<dbReference type="GO" id="GO:0006508">
    <property type="term" value="P:proteolysis"/>
    <property type="evidence" value="ECO:0007669"/>
    <property type="project" value="UniProtKB-KW"/>
</dbReference>